<evidence type="ECO:0000313" key="2">
    <source>
        <dbReference type="EMBL" id="GBF41385.1"/>
    </source>
</evidence>
<comment type="caution">
    <text evidence="2">The sequence shown here is derived from an EMBL/GenBank/DDBJ whole genome shotgun (WGS) entry which is preliminary data.</text>
</comment>
<feature type="transmembrane region" description="Helical" evidence="1">
    <location>
        <begin position="134"/>
        <end position="151"/>
    </location>
</feature>
<evidence type="ECO:0000256" key="1">
    <source>
        <dbReference type="SAM" id="Phobius"/>
    </source>
</evidence>
<sequence length="510" mass="60181">MNFYYRGLVYFLIVLVPIFYRWKWNDGHIFISSDPQIKYFQVIHSYQGGSAEECFFPANQFGFKTEQIPIGYPWAFFLKNGDCVFQYPSLFVWAQKSFLYVIDQKYITYFPILIFLINFLILDRIIQLFEKRPTYILITAILIQVFSPVFLSSLDYSELTLTNFFLLLAIYSYIRFSRSPKYYFGLILSLSIVLNFQLRPESTIALVLFLGFVFLLSKSKIQFLKQLLPYIVIAFVVQCIFFSYNNRVYGHILGMRGLNTVNDLGSNELQRNFLGEWIADLWGNDFKIGIFKGYPILFLSAFAVWRRKLNELSPFLISGLVFILILPILSPYRAGVDIFGMRYYESGIYLLLIGTFISLGKLKPNYLVLFIFLPCLYFSYKSDTRAIKQWSSSSKVYHEIMSEIQNIHPDLIVHRGLSLSYLMGESYITYPQIAVFSNEDWLKVEETLMSKPYRILYLQWEGNRLVKDEFPKKIWKEKFDINFQLKPKTYSIQTEYKIAHFQGFLLEQKH</sequence>
<protein>
    <recommendedName>
        <fullName evidence="4">Glycosyltransferase RgtA/B/C/D-like domain-containing protein</fullName>
    </recommendedName>
</protein>
<feature type="transmembrane region" description="Helical" evidence="1">
    <location>
        <begin position="7"/>
        <end position="24"/>
    </location>
</feature>
<keyword evidence="1" id="KW-1133">Transmembrane helix</keyword>
<keyword evidence="1" id="KW-0812">Transmembrane</keyword>
<evidence type="ECO:0000313" key="3">
    <source>
        <dbReference type="Proteomes" id="UP000245206"/>
    </source>
</evidence>
<organism evidence="2 3">
    <name type="scientific">Leptospira ellinghausenii</name>
    <dbReference type="NCBI Taxonomy" id="1917822"/>
    <lineage>
        <taxon>Bacteria</taxon>
        <taxon>Pseudomonadati</taxon>
        <taxon>Spirochaetota</taxon>
        <taxon>Spirochaetia</taxon>
        <taxon>Leptospirales</taxon>
        <taxon>Leptospiraceae</taxon>
        <taxon>Leptospira</taxon>
    </lineage>
</organism>
<accession>A0A2P2D9Y2</accession>
<proteinExistence type="predicted"/>
<dbReference type="OrthoDB" id="345553at2"/>
<dbReference type="InterPro" id="IPR059217">
    <property type="entry name" value="LA3751_2-like"/>
</dbReference>
<dbReference type="RefSeq" id="WP_108958603.1">
    <property type="nucleotide sequence ID" value="NZ_BFAZ01000003.1"/>
</dbReference>
<keyword evidence="3" id="KW-1185">Reference proteome</keyword>
<feature type="transmembrane region" description="Helical" evidence="1">
    <location>
        <begin position="228"/>
        <end position="245"/>
    </location>
</feature>
<gene>
    <name evidence="2" type="ORF">LPTSP2_06570</name>
</gene>
<name>A0A2P2D9Y2_9LEPT</name>
<feature type="transmembrane region" description="Helical" evidence="1">
    <location>
        <begin position="181"/>
        <end position="198"/>
    </location>
</feature>
<dbReference type="Proteomes" id="UP000245206">
    <property type="component" value="Unassembled WGS sequence"/>
</dbReference>
<reference evidence="3" key="1">
    <citation type="journal article" date="2019" name="Microbiol. Immunol.">
        <title>Molecular and phenotypic characterization of Leptospira johnsonii sp. nov., Leptospira ellinghausenii sp. nov. and Leptospira ryugenii sp. nov. isolated from soil and water in Japan.</title>
        <authorList>
            <person name="Masuzawa T."/>
            <person name="Saito M."/>
            <person name="Nakao R."/>
            <person name="Nikaido Y."/>
            <person name="Matsumoto M."/>
            <person name="Ogawa M."/>
            <person name="Yokoyama M."/>
            <person name="Hidaka Y."/>
            <person name="Tomita J."/>
            <person name="Sakakibara K."/>
            <person name="Suzuki K."/>
            <person name="Yasuda S."/>
            <person name="Sato H."/>
            <person name="Yamaguchi M."/>
            <person name="Yoshida S.I."/>
            <person name="Koizumi N."/>
            <person name="Kawamura Y."/>
        </authorList>
    </citation>
    <scope>NUCLEOTIDE SEQUENCE [LARGE SCALE GENOMIC DNA]</scope>
    <source>
        <strain evidence="3">E18</strain>
    </source>
</reference>
<dbReference type="AlphaFoldDB" id="A0A2P2D9Y2"/>
<feature type="transmembrane region" description="Helical" evidence="1">
    <location>
        <begin position="204"/>
        <end position="221"/>
    </location>
</feature>
<feature type="transmembrane region" description="Helical" evidence="1">
    <location>
        <begin position="157"/>
        <end position="174"/>
    </location>
</feature>
<feature type="transmembrane region" description="Helical" evidence="1">
    <location>
        <begin position="349"/>
        <end position="378"/>
    </location>
</feature>
<dbReference type="NCBIfam" id="NF047440">
    <property type="entry name" value="LA3751_2_3_fam"/>
    <property type="match status" value="1"/>
</dbReference>
<evidence type="ECO:0008006" key="4">
    <source>
        <dbReference type="Google" id="ProtNLM"/>
    </source>
</evidence>
<feature type="transmembrane region" description="Helical" evidence="1">
    <location>
        <begin position="106"/>
        <end position="122"/>
    </location>
</feature>
<dbReference type="EMBL" id="BFAZ01000003">
    <property type="protein sequence ID" value="GBF41385.1"/>
    <property type="molecule type" value="Genomic_DNA"/>
</dbReference>
<feature type="transmembrane region" description="Helical" evidence="1">
    <location>
        <begin position="312"/>
        <end position="329"/>
    </location>
</feature>
<keyword evidence="1" id="KW-0472">Membrane</keyword>
<feature type="transmembrane region" description="Helical" evidence="1">
    <location>
        <begin position="286"/>
        <end position="305"/>
    </location>
</feature>